<evidence type="ECO:0000313" key="6">
    <source>
        <dbReference type="EMBL" id="RCK75981.1"/>
    </source>
</evidence>
<accession>A0A367ZF60</accession>
<feature type="domain" description="N-end rule aminoacyl transferase C-terminal" evidence="5">
    <location>
        <begin position="102"/>
        <end position="224"/>
    </location>
</feature>
<gene>
    <name evidence="6" type="ORF">OZSIB_3711</name>
</gene>
<evidence type="ECO:0000313" key="7">
    <source>
        <dbReference type="Proteomes" id="UP000252355"/>
    </source>
</evidence>
<proteinExistence type="predicted"/>
<evidence type="ECO:0000259" key="5">
    <source>
        <dbReference type="Pfam" id="PF04377"/>
    </source>
</evidence>
<keyword evidence="3" id="KW-0012">Acyltransferase</keyword>
<evidence type="ECO:0000259" key="4">
    <source>
        <dbReference type="Pfam" id="PF04376"/>
    </source>
</evidence>
<dbReference type="AlphaFoldDB" id="A0A367ZF60"/>
<dbReference type="PANTHER" id="PTHR21367">
    <property type="entry name" value="ARGININE-TRNA-PROTEIN TRANSFERASE 1"/>
    <property type="match status" value="1"/>
</dbReference>
<evidence type="ECO:0000256" key="2">
    <source>
        <dbReference type="ARBA" id="ARBA00022679"/>
    </source>
</evidence>
<dbReference type="InterPro" id="IPR017138">
    <property type="entry name" value="Asp_Glu_LeuTrfase"/>
</dbReference>
<keyword evidence="1" id="KW-0963">Cytoplasm</keyword>
<keyword evidence="2 6" id="KW-0808">Transferase</keyword>
<dbReference type="GO" id="GO:0004057">
    <property type="term" value="F:arginyl-tRNA--protein transferase activity"/>
    <property type="evidence" value="ECO:0007669"/>
    <property type="project" value="InterPro"/>
</dbReference>
<dbReference type="NCBIfam" id="NF002346">
    <property type="entry name" value="PRK01305.2-3"/>
    <property type="match status" value="1"/>
</dbReference>
<dbReference type="SUPFAM" id="SSF55729">
    <property type="entry name" value="Acyl-CoA N-acyltransferases (Nat)"/>
    <property type="match status" value="1"/>
</dbReference>
<dbReference type="InterPro" id="IPR007472">
    <property type="entry name" value="N-end_Aminoacyl_Trfase_C"/>
</dbReference>
<dbReference type="EMBL" id="QOQW01000037">
    <property type="protein sequence ID" value="RCK75981.1"/>
    <property type="molecule type" value="Genomic_DNA"/>
</dbReference>
<comment type="caution">
    <text evidence="6">The sequence shown here is derived from an EMBL/GenBank/DDBJ whole genome shotgun (WGS) entry which is preliminary data.</text>
</comment>
<dbReference type="PANTHER" id="PTHR21367:SF1">
    <property type="entry name" value="ARGINYL-TRNA--PROTEIN TRANSFERASE 1"/>
    <property type="match status" value="1"/>
</dbReference>
<evidence type="ECO:0000256" key="1">
    <source>
        <dbReference type="ARBA" id="ARBA00022490"/>
    </source>
</evidence>
<dbReference type="Pfam" id="PF04377">
    <property type="entry name" value="ATE_C"/>
    <property type="match status" value="1"/>
</dbReference>
<dbReference type="PIRSF" id="PIRSF037208">
    <property type="entry name" value="ATE_pro_prd"/>
    <property type="match status" value="1"/>
</dbReference>
<reference evidence="6 7" key="1">
    <citation type="submission" date="2018-05" db="EMBL/GenBank/DDBJ databases">
        <title>A metagenomic window into the 2 km-deep terrestrial subsurface aquifer revealed taxonomically and functionally diverse microbial community comprising novel uncultured bacterial lineages.</title>
        <authorList>
            <person name="Kadnikov V.V."/>
            <person name="Mardanov A.V."/>
            <person name="Beletsky A.V."/>
            <person name="Banks D."/>
            <person name="Pimenov N.V."/>
            <person name="Frank Y.A."/>
            <person name="Karnachuk O.V."/>
            <person name="Ravin N.V."/>
        </authorList>
    </citation>
    <scope>NUCLEOTIDE SEQUENCE [LARGE SCALE GENOMIC DNA]</scope>
    <source>
        <strain evidence="6">BY5</strain>
    </source>
</reference>
<dbReference type="InterPro" id="IPR016181">
    <property type="entry name" value="Acyl_CoA_acyltransferase"/>
</dbReference>
<dbReference type="GO" id="GO:0008914">
    <property type="term" value="F:leucyl-tRNA--protein transferase activity"/>
    <property type="evidence" value="ECO:0007669"/>
    <property type="project" value="InterPro"/>
</dbReference>
<sequence>MIILDRFIQGPDRCSYLPDRKAILEYEIYSRLSPFEYEARMNQGWRKFGVAMFHPLCLGCQECRPIRVSVETFRPNRSQMRAWARNRGLEVRLGEPQVDDQRLALFASYHRAQQTRKTWPRHSESKTGYCLSFVFNLIPALEITLWEGEALRGVMLVDLTPHVVSAVYHYYDLSQPRRSFGTYLILQTIELARQRQRPWVYLGYYVRGCPSMEYKALYRPCEILTPEGNWVPAETMTR</sequence>
<protein>
    <submittedName>
        <fullName evidence="6">Arginine-tRNA-protein transferase</fullName>
    </submittedName>
</protein>
<dbReference type="Pfam" id="PF04376">
    <property type="entry name" value="ATE_N"/>
    <property type="match status" value="1"/>
</dbReference>
<feature type="domain" description="N-end aminoacyl transferase N-terminal" evidence="4">
    <location>
        <begin position="13"/>
        <end position="80"/>
    </location>
</feature>
<name>A0A367ZF60_9BACT</name>
<organism evidence="6 7">
    <name type="scientific">Candidatus Ozemobacter sibiricus</name>
    <dbReference type="NCBI Taxonomy" id="2268124"/>
    <lineage>
        <taxon>Bacteria</taxon>
        <taxon>Candidatus Ozemobacteria</taxon>
        <taxon>Candidatus Ozemobacterales</taxon>
        <taxon>Candidatus Ozemobacteraceae</taxon>
        <taxon>Candidatus Ozemobacter</taxon>
    </lineage>
</organism>
<evidence type="ECO:0000256" key="3">
    <source>
        <dbReference type="ARBA" id="ARBA00023315"/>
    </source>
</evidence>
<dbReference type="GO" id="GO:0071596">
    <property type="term" value="P:ubiquitin-dependent protein catabolic process via the N-end rule pathway"/>
    <property type="evidence" value="ECO:0007669"/>
    <property type="project" value="InterPro"/>
</dbReference>
<dbReference type="InterPro" id="IPR007471">
    <property type="entry name" value="N-end_Aminoacyl_Trfase_N"/>
</dbReference>
<dbReference type="GO" id="GO:0005737">
    <property type="term" value="C:cytoplasm"/>
    <property type="evidence" value="ECO:0007669"/>
    <property type="project" value="TreeGrafter"/>
</dbReference>
<dbReference type="InterPro" id="IPR030700">
    <property type="entry name" value="N-end_Aminoacyl_Trfase"/>
</dbReference>
<dbReference type="Proteomes" id="UP000252355">
    <property type="component" value="Unassembled WGS sequence"/>
</dbReference>